<feature type="region of interest" description="Disordered" evidence="1">
    <location>
        <begin position="1"/>
        <end position="79"/>
    </location>
</feature>
<name>A0A067R905_ZOONE</name>
<evidence type="ECO:0000313" key="3">
    <source>
        <dbReference type="Proteomes" id="UP000027135"/>
    </source>
</evidence>
<keyword evidence="3" id="KW-1185">Reference proteome</keyword>
<dbReference type="AlphaFoldDB" id="A0A067R905"/>
<organism evidence="2 3">
    <name type="scientific">Zootermopsis nevadensis</name>
    <name type="common">Dampwood termite</name>
    <dbReference type="NCBI Taxonomy" id="136037"/>
    <lineage>
        <taxon>Eukaryota</taxon>
        <taxon>Metazoa</taxon>
        <taxon>Ecdysozoa</taxon>
        <taxon>Arthropoda</taxon>
        <taxon>Hexapoda</taxon>
        <taxon>Insecta</taxon>
        <taxon>Pterygota</taxon>
        <taxon>Neoptera</taxon>
        <taxon>Polyneoptera</taxon>
        <taxon>Dictyoptera</taxon>
        <taxon>Blattodea</taxon>
        <taxon>Blattoidea</taxon>
        <taxon>Termitoidae</taxon>
        <taxon>Termopsidae</taxon>
        <taxon>Zootermopsis</taxon>
    </lineage>
</organism>
<dbReference type="EMBL" id="KK852662">
    <property type="protein sequence ID" value="KDR19082.1"/>
    <property type="molecule type" value="Genomic_DNA"/>
</dbReference>
<feature type="region of interest" description="Disordered" evidence="1">
    <location>
        <begin position="203"/>
        <end position="224"/>
    </location>
</feature>
<sequence length="224" mass="24500">MKELIELQGHFNAEKNSDPVDSEYSSTRTKFPPTTKTNCSSISVTVSAPCRTQQSKSSKQCAESSAPLLGRRPSTGSTDAAKMSYGFQDEFQKHLFQETMNKQDPEVPNSYKMARSKAPVAHSQANHTTVHSSITNRHNQNSSLEGCAPGPNSRHCSNPNSAAHYPKVMSVCKRMQSISSVNMESYTGPPYLSRMSTSLNSILQDITSNAHTPQSGTSQHSPPY</sequence>
<evidence type="ECO:0000256" key="1">
    <source>
        <dbReference type="SAM" id="MobiDB-lite"/>
    </source>
</evidence>
<gene>
    <name evidence="2" type="ORF">L798_06695</name>
</gene>
<proteinExistence type="predicted"/>
<reference evidence="2 3" key="1">
    <citation type="journal article" date="2014" name="Nat. Commun.">
        <title>Molecular traces of alternative social organization in a termite genome.</title>
        <authorList>
            <person name="Terrapon N."/>
            <person name="Li C."/>
            <person name="Robertson H.M."/>
            <person name="Ji L."/>
            <person name="Meng X."/>
            <person name="Booth W."/>
            <person name="Chen Z."/>
            <person name="Childers C.P."/>
            <person name="Glastad K.M."/>
            <person name="Gokhale K."/>
            <person name="Gowin J."/>
            <person name="Gronenberg W."/>
            <person name="Hermansen R.A."/>
            <person name="Hu H."/>
            <person name="Hunt B.G."/>
            <person name="Huylmans A.K."/>
            <person name="Khalil S.M."/>
            <person name="Mitchell R.D."/>
            <person name="Munoz-Torres M.C."/>
            <person name="Mustard J.A."/>
            <person name="Pan H."/>
            <person name="Reese J.T."/>
            <person name="Scharf M.E."/>
            <person name="Sun F."/>
            <person name="Vogel H."/>
            <person name="Xiao J."/>
            <person name="Yang W."/>
            <person name="Yang Z."/>
            <person name="Yang Z."/>
            <person name="Zhou J."/>
            <person name="Zhu J."/>
            <person name="Brent C.S."/>
            <person name="Elsik C.G."/>
            <person name="Goodisman M.A."/>
            <person name="Liberles D.A."/>
            <person name="Roe R.M."/>
            <person name="Vargo E.L."/>
            <person name="Vilcinskas A."/>
            <person name="Wang J."/>
            <person name="Bornberg-Bauer E."/>
            <person name="Korb J."/>
            <person name="Zhang G."/>
            <person name="Liebig J."/>
        </authorList>
    </citation>
    <scope>NUCLEOTIDE SEQUENCE [LARGE SCALE GENOMIC DNA]</scope>
    <source>
        <tissue evidence="2">Whole organism</tissue>
    </source>
</reference>
<dbReference type="Proteomes" id="UP000027135">
    <property type="component" value="Unassembled WGS sequence"/>
</dbReference>
<dbReference type="InParanoid" id="A0A067R905"/>
<protein>
    <submittedName>
        <fullName evidence="2">Uncharacterized protein</fullName>
    </submittedName>
</protein>
<accession>A0A067R905</accession>
<dbReference type="STRING" id="136037.A0A067R905"/>
<feature type="region of interest" description="Disordered" evidence="1">
    <location>
        <begin position="136"/>
        <end position="159"/>
    </location>
</feature>
<evidence type="ECO:0000313" key="2">
    <source>
        <dbReference type="EMBL" id="KDR19082.1"/>
    </source>
</evidence>
<feature type="compositionally biased region" description="Polar residues" evidence="1">
    <location>
        <begin position="23"/>
        <end position="63"/>
    </location>
</feature>